<proteinExistence type="predicted"/>
<dbReference type="Proteomes" id="UP000297703">
    <property type="component" value="Unassembled WGS sequence"/>
</dbReference>
<accession>A0A4D9E674</accession>
<feature type="region of interest" description="Disordered" evidence="1">
    <location>
        <begin position="58"/>
        <end position="100"/>
    </location>
</feature>
<gene>
    <name evidence="2" type="ORF">DR999_PMT10721</name>
</gene>
<reference evidence="2 3" key="2">
    <citation type="submission" date="2019-04" db="EMBL/GenBank/DDBJ databases">
        <title>The genome sequence of big-headed turtle.</title>
        <authorList>
            <person name="Gong S."/>
        </authorList>
    </citation>
    <scope>NUCLEOTIDE SEQUENCE [LARGE SCALE GENOMIC DNA]</scope>
    <source>
        <strain evidence="2">DO16091913</strain>
        <tissue evidence="2">Muscle</tissue>
    </source>
</reference>
<evidence type="ECO:0000313" key="2">
    <source>
        <dbReference type="EMBL" id="TFK06411.1"/>
    </source>
</evidence>
<evidence type="ECO:0000313" key="3">
    <source>
        <dbReference type="Proteomes" id="UP000297703"/>
    </source>
</evidence>
<dbReference type="AlphaFoldDB" id="A0A4D9E674"/>
<protein>
    <submittedName>
        <fullName evidence="2">Pyridoxal kinase</fullName>
    </submittedName>
</protein>
<sequence>MPPTLPAQAGSEVGQGEAGGGGGPVLLEPQDTGCSWTCLCAHTSRASCCEVLSAPPPAVTGGSGGALRTRPSVPGEAPPSTFGHMDLGPLGAPPLPARPAECGVREALHPPSTQ</sequence>
<reference evidence="2 3" key="1">
    <citation type="submission" date="2019-04" db="EMBL/GenBank/DDBJ databases">
        <title>Draft genome of the big-headed turtle Platysternon megacephalum.</title>
        <authorList>
            <person name="Gong S."/>
        </authorList>
    </citation>
    <scope>NUCLEOTIDE SEQUENCE [LARGE SCALE GENOMIC DNA]</scope>
    <source>
        <strain evidence="2">DO16091913</strain>
        <tissue evidence="2">Muscle</tissue>
    </source>
</reference>
<name>A0A4D9E674_9SAUR</name>
<dbReference type="EMBL" id="QXTE01000096">
    <property type="protein sequence ID" value="TFK06411.1"/>
    <property type="molecule type" value="Genomic_DNA"/>
</dbReference>
<dbReference type="GO" id="GO:0016301">
    <property type="term" value="F:kinase activity"/>
    <property type="evidence" value="ECO:0007669"/>
    <property type="project" value="UniProtKB-KW"/>
</dbReference>
<keyword evidence="3" id="KW-1185">Reference proteome</keyword>
<keyword evidence="2" id="KW-0808">Transferase</keyword>
<keyword evidence="2" id="KW-0418">Kinase</keyword>
<feature type="region of interest" description="Disordered" evidence="1">
    <location>
        <begin position="1"/>
        <end position="27"/>
    </location>
</feature>
<comment type="caution">
    <text evidence="2">The sequence shown here is derived from an EMBL/GenBank/DDBJ whole genome shotgun (WGS) entry which is preliminary data.</text>
</comment>
<organism evidence="2 3">
    <name type="scientific">Platysternon megacephalum</name>
    <name type="common">big-headed turtle</name>
    <dbReference type="NCBI Taxonomy" id="55544"/>
    <lineage>
        <taxon>Eukaryota</taxon>
        <taxon>Metazoa</taxon>
        <taxon>Chordata</taxon>
        <taxon>Craniata</taxon>
        <taxon>Vertebrata</taxon>
        <taxon>Euteleostomi</taxon>
        <taxon>Archelosauria</taxon>
        <taxon>Testudinata</taxon>
        <taxon>Testudines</taxon>
        <taxon>Cryptodira</taxon>
        <taxon>Durocryptodira</taxon>
        <taxon>Testudinoidea</taxon>
        <taxon>Platysternidae</taxon>
        <taxon>Platysternon</taxon>
    </lineage>
</organism>
<evidence type="ECO:0000256" key="1">
    <source>
        <dbReference type="SAM" id="MobiDB-lite"/>
    </source>
</evidence>